<dbReference type="Proteomes" id="UP000028840">
    <property type="component" value="Unassembled WGS sequence"/>
</dbReference>
<keyword evidence="1" id="KW-0472">Membrane</keyword>
<evidence type="ECO:0000313" key="3">
    <source>
        <dbReference type="Proteomes" id="UP000028840"/>
    </source>
</evidence>
<accession>A0A086PHX4</accession>
<protein>
    <recommendedName>
        <fullName evidence="4">Transmembrane protein</fullName>
    </recommendedName>
</protein>
<dbReference type="EMBL" id="AEYJ02001749">
    <property type="protein sequence ID" value="KFG99955.1"/>
    <property type="molecule type" value="Genomic_DNA"/>
</dbReference>
<dbReference type="AlphaFoldDB" id="A0A086PHX4"/>
<dbReference type="VEuPathDB" id="ToxoDB:TGVAND_290740"/>
<keyword evidence="1" id="KW-0812">Transmembrane</keyword>
<evidence type="ECO:0000313" key="2">
    <source>
        <dbReference type="EMBL" id="KFG99955.1"/>
    </source>
</evidence>
<sequence>MHARRDYSEFILKRGYVSLGSFFLWVCDSSLFYPAQSARVFRFVDCRNFLASCLFLCSFFEIFFSFHLSLTRLLLSPFVSLPGALYAPLLCWTCLLLQCFFVSPVVLENFCFFLPARGGLRVSPRFPLRATSSPCRSNSTLVCRVCCKPKRKMPTVFHHFLHASENKDRIALTEA</sequence>
<reference evidence="2 3" key="1">
    <citation type="submission" date="2014-08" db="EMBL/GenBank/DDBJ databases">
        <authorList>
            <person name="Sibley D."/>
            <person name="Venepally P."/>
            <person name="Karamycheva S."/>
            <person name="Hadjithomas M."/>
            <person name="Khan A."/>
            <person name="Brunk B."/>
            <person name="Roos D."/>
            <person name="Caler E."/>
            <person name="Lorenzi H."/>
        </authorList>
    </citation>
    <scope>NUCLEOTIDE SEQUENCE [LARGE SCALE GENOMIC DNA]</scope>
    <source>
        <strain evidence="2 3">VAND</strain>
    </source>
</reference>
<gene>
    <name evidence="2" type="ORF">TGVAND_290740</name>
</gene>
<comment type="caution">
    <text evidence="2">The sequence shown here is derived from an EMBL/GenBank/DDBJ whole genome shotgun (WGS) entry which is preliminary data.</text>
</comment>
<keyword evidence="1" id="KW-1133">Transmembrane helix</keyword>
<feature type="transmembrane region" description="Helical" evidence="1">
    <location>
        <begin position="47"/>
        <end position="66"/>
    </location>
</feature>
<evidence type="ECO:0008006" key="4">
    <source>
        <dbReference type="Google" id="ProtNLM"/>
    </source>
</evidence>
<reference evidence="2 3" key="2">
    <citation type="journal article" date="2015" name="Eukaryot. Cell">
        <title>Genetic mapping reveals that sinefungin resistance in Toxoplasma gondii is controlled by a putative amino acid transporter locus that can be used as a negative selectable marker.</title>
        <authorList>
            <person name="Behnke M.S."/>
            <person name="Khan A."/>
            <person name="Sibley L.D."/>
        </authorList>
    </citation>
    <scope>NUCLEOTIDE SEQUENCE [LARGE SCALE GENOMIC DNA]</scope>
    <source>
        <strain evidence="2 3">VAND</strain>
    </source>
</reference>
<organism evidence="2 3">
    <name type="scientific">Toxoplasma gondii VAND</name>
    <dbReference type="NCBI Taxonomy" id="933077"/>
    <lineage>
        <taxon>Eukaryota</taxon>
        <taxon>Sar</taxon>
        <taxon>Alveolata</taxon>
        <taxon>Apicomplexa</taxon>
        <taxon>Conoidasida</taxon>
        <taxon>Coccidia</taxon>
        <taxon>Eucoccidiorida</taxon>
        <taxon>Eimeriorina</taxon>
        <taxon>Sarcocystidae</taxon>
        <taxon>Toxoplasma</taxon>
    </lineage>
</organism>
<feature type="transmembrane region" description="Helical" evidence="1">
    <location>
        <begin position="86"/>
        <end position="107"/>
    </location>
</feature>
<proteinExistence type="predicted"/>
<name>A0A086PHX4_TOXGO</name>
<evidence type="ECO:0000256" key="1">
    <source>
        <dbReference type="SAM" id="Phobius"/>
    </source>
</evidence>